<dbReference type="AlphaFoldDB" id="A0A0E2H6D3"/>
<sequence>MNEFYNKMKYFEDTEGIQEETYYHYTTLEALYNIVKNKTFWLTSLKSSNDKKELYYKASDFLEDFSELCETEQDENIKRYFQLINKSIKSHEKEFYSVFKEKVTPYELCLCEKKII</sequence>
<evidence type="ECO:0000313" key="2">
    <source>
        <dbReference type="Proteomes" id="UP000013085"/>
    </source>
</evidence>
<dbReference type="PATRIC" id="fig|999408.3.peg.4314"/>
<accession>A0A0E2H6D3</accession>
<dbReference type="EMBL" id="AGYR01000043">
    <property type="protein sequence ID" value="ENZ11475.1"/>
    <property type="molecule type" value="Genomic_DNA"/>
</dbReference>
<dbReference type="HOGENOM" id="CLU_2092533_0_0_9"/>
<dbReference type="GeneID" id="57962242"/>
<protein>
    <submittedName>
        <fullName evidence="1">Uncharacterized protein</fullName>
    </submittedName>
</protein>
<comment type="caution">
    <text evidence="1">The sequence shown here is derived from an EMBL/GenBank/DDBJ whole genome shotgun (WGS) entry which is preliminary data.</text>
</comment>
<dbReference type="RefSeq" id="WP_002587203.1">
    <property type="nucleotide sequence ID" value="NZ_KB850982.1"/>
</dbReference>
<gene>
    <name evidence="1" type="ORF">HMPREF1090_04030</name>
</gene>
<dbReference type="Proteomes" id="UP000013085">
    <property type="component" value="Unassembled WGS sequence"/>
</dbReference>
<evidence type="ECO:0000313" key="1">
    <source>
        <dbReference type="EMBL" id="ENZ11475.1"/>
    </source>
</evidence>
<organism evidence="1 2">
    <name type="scientific">[Clostridium] clostridioforme 90A8</name>
    <dbReference type="NCBI Taxonomy" id="999408"/>
    <lineage>
        <taxon>Bacteria</taxon>
        <taxon>Bacillati</taxon>
        <taxon>Bacillota</taxon>
        <taxon>Clostridia</taxon>
        <taxon>Lachnospirales</taxon>
        <taxon>Lachnospiraceae</taxon>
        <taxon>Enterocloster</taxon>
    </lineage>
</organism>
<reference evidence="1 2" key="1">
    <citation type="submission" date="2013-01" db="EMBL/GenBank/DDBJ databases">
        <title>The Genome Sequence of Clostridium clostridioforme 90A8.</title>
        <authorList>
            <consortium name="The Broad Institute Genome Sequencing Platform"/>
            <person name="Earl A."/>
            <person name="Ward D."/>
            <person name="Feldgarden M."/>
            <person name="Gevers D."/>
            <person name="Courvalin P."/>
            <person name="Lambert T."/>
            <person name="Walker B."/>
            <person name="Young S.K."/>
            <person name="Zeng Q."/>
            <person name="Gargeya S."/>
            <person name="Fitzgerald M."/>
            <person name="Haas B."/>
            <person name="Abouelleil A."/>
            <person name="Alvarado L."/>
            <person name="Arachchi H.M."/>
            <person name="Berlin A.M."/>
            <person name="Chapman S.B."/>
            <person name="Dewar J."/>
            <person name="Goldberg J."/>
            <person name="Griggs A."/>
            <person name="Gujja S."/>
            <person name="Hansen M."/>
            <person name="Howarth C."/>
            <person name="Imamovic A."/>
            <person name="Larimer J."/>
            <person name="McCowan C."/>
            <person name="Murphy C."/>
            <person name="Neiman D."/>
            <person name="Pearson M."/>
            <person name="Priest M."/>
            <person name="Roberts A."/>
            <person name="Saif S."/>
            <person name="Shea T."/>
            <person name="Sisk P."/>
            <person name="Sykes S."/>
            <person name="Wortman J."/>
            <person name="Nusbaum C."/>
            <person name="Birren B."/>
        </authorList>
    </citation>
    <scope>NUCLEOTIDE SEQUENCE [LARGE SCALE GENOMIC DNA]</scope>
    <source>
        <strain evidence="1 2">90A8</strain>
    </source>
</reference>
<proteinExistence type="predicted"/>
<name>A0A0E2H6D3_9FIRM</name>